<dbReference type="InterPro" id="IPR011042">
    <property type="entry name" value="6-blade_b-propeller_TolB-like"/>
</dbReference>
<dbReference type="Proteomes" id="UP000593567">
    <property type="component" value="Unassembled WGS sequence"/>
</dbReference>
<sequence>MKKDEYIPGNILFTDMHSLRTTNGISVSTIAGSPTSSGYSTSAGTSGRFNHLYGFYQKNRTHVIVADFGNACLRMVDRTNGHISQFAGTCRSAGHRNGQVGYAQLYYPYQMLLDKTNQTTLILSQYRRSSSHAYLRSIDINTGYAGVLVSSGLNYPRVWHGMKMKTCFM</sequence>
<dbReference type="AlphaFoldDB" id="A0A7J7K495"/>
<dbReference type="OrthoDB" id="109250at2759"/>
<gene>
    <name evidence="1" type="ORF">EB796_008239</name>
</gene>
<comment type="caution">
    <text evidence="1">The sequence shown here is derived from an EMBL/GenBank/DDBJ whole genome shotgun (WGS) entry which is preliminary data.</text>
</comment>
<keyword evidence="2" id="KW-1185">Reference proteome</keyword>
<accession>A0A7J7K495</accession>
<proteinExistence type="predicted"/>
<evidence type="ECO:0000313" key="1">
    <source>
        <dbReference type="EMBL" id="KAF6033450.1"/>
    </source>
</evidence>
<dbReference type="Gene3D" id="2.120.10.30">
    <property type="entry name" value="TolB, C-terminal domain"/>
    <property type="match status" value="1"/>
</dbReference>
<dbReference type="EMBL" id="VXIV02001332">
    <property type="protein sequence ID" value="KAF6033450.1"/>
    <property type="molecule type" value="Genomic_DNA"/>
</dbReference>
<organism evidence="1 2">
    <name type="scientific">Bugula neritina</name>
    <name type="common">Brown bryozoan</name>
    <name type="synonym">Sertularia neritina</name>
    <dbReference type="NCBI Taxonomy" id="10212"/>
    <lineage>
        <taxon>Eukaryota</taxon>
        <taxon>Metazoa</taxon>
        <taxon>Spiralia</taxon>
        <taxon>Lophotrochozoa</taxon>
        <taxon>Bryozoa</taxon>
        <taxon>Gymnolaemata</taxon>
        <taxon>Cheilostomatida</taxon>
        <taxon>Flustrina</taxon>
        <taxon>Buguloidea</taxon>
        <taxon>Bugulidae</taxon>
        <taxon>Bugula</taxon>
    </lineage>
</organism>
<name>A0A7J7K495_BUGNE</name>
<evidence type="ECO:0000313" key="2">
    <source>
        <dbReference type="Proteomes" id="UP000593567"/>
    </source>
</evidence>
<protein>
    <submittedName>
        <fullName evidence="1">Uncharacterized protein</fullName>
    </submittedName>
</protein>
<reference evidence="1" key="1">
    <citation type="submission" date="2020-06" db="EMBL/GenBank/DDBJ databases">
        <title>Draft genome of Bugula neritina, a colonial animal packing powerful symbionts and potential medicines.</title>
        <authorList>
            <person name="Rayko M."/>
        </authorList>
    </citation>
    <scope>NUCLEOTIDE SEQUENCE [LARGE SCALE GENOMIC DNA]</scope>
    <source>
        <strain evidence="1">Kwan_BN1</strain>
    </source>
</reference>